<dbReference type="SMART" id="SM00901">
    <property type="entry name" value="FRG"/>
    <property type="match status" value="1"/>
</dbReference>
<dbReference type="Pfam" id="PF08867">
    <property type="entry name" value="FRG"/>
    <property type="match status" value="1"/>
</dbReference>
<evidence type="ECO:0000313" key="4">
    <source>
        <dbReference type="Proteomes" id="UP000186351"/>
    </source>
</evidence>
<organism evidence="3 4">
    <name type="scientific">Muribaculum intestinale</name>
    <dbReference type="NCBI Taxonomy" id="1796646"/>
    <lineage>
        <taxon>Bacteria</taxon>
        <taxon>Pseudomonadati</taxon>
        <taxon>Bacteroidota</taxon>
        <taxon>Bacteroidia</taxon>
        <taxon>Bacteroidales</taxon>
        <taxon>Muribaculaceae</taxon>
        <taxon>Muribaculum</taxon>
    </lineage>
</organism>
<evidence type="ECO:0000256" key="1">
    <source>
        <dbReference type="SAM" id="Coils"/>
    </source>
</evidence>
<dbReference type="KEGG" id="pary:A4V02_06490"/>
<feature type="coiled-coil region" evidence="1">
    <location>
        <begin position="188"/>
        <end position="215"/>
    </location>
</feature>
<dbReference type="InterPro" id="IPR014966">
    <property type="entry name" value="FRG-dom"/>
</dbReference>
<feature type="domain" description="FRG" evidence="2">
    <location>
        <begin position="378"/>
        <end position="489"/>
    </location>
</feature>
<accession>A0A1Z2XJ96</accession>
<dbReference type="OrthoDB" id="8478691at2"/>
<name>A0A1B1S9D3_9BACT</name>
<dbReference type="Proteomes" id="UP000186351">
    <property type="component" value="Chromosome"/>
</dbReference>
<gene>
    <name evidence="3" type="ORF">A4V02_06490</name>
</gene>
<dbReference type="AlphaFoldDB" id="A0A1B1S9D3"/>
<dbReference type="STRING" id="1796646.A4V02_06490"/>
<proteinExistence type="predicted"/>
<dbReference type="RefSeq" id="WP_068960731.1">
    <property type="nucleotide sequence ID" value="NZ_CP015402.2"/>
</dbReference>
<dbReference type="GeneID" id="65536499"/>
<accession>A0A1B1S9D3</accession>
<keyword evidence="4" id="KW-1185">Reference proteome</keyword>
<evidence type="ECO:0000259" key="2">
    <source>
        <dbReference type="SMART" id="SM00901"/>
    </source>
</evidence>
<dbReference type="EMBL" id="CP015402">
    <property type="protein sequence ID" value="ANU63402.1"/>
    <property type="molecule type" value="Genomic_DNA"/>
</dbReference>
<evidence type="ECO:0000313" key="3">
    <source>
        <dbReference type="EMBL" id="ANU63402.1"/>
    </source>
</evidence>
<protein>
    <recommendedName>
        <fullName evidence="2">FRG domain-containing protein</fullName>
    </recommendedName>
</protein>
<sequence>MDKLKVESLAIGLVERSWEALNRCDHENAYRLIQEFCRECTNADLPIITVLCWLQAYCEWGIRTGGYKEALVILHANIKSFESAPELKFELLLNGARLECMDNQIGVSSDLSIKALGLAEELGDYSLIALAYMQIASMFAKKYHGLSMYFYRKAERIYEEAKDSHQRDIVRMERAFLSSTACRILKTLHSNHNNLDRLQQEAEEIIAKIDLSNLNKFEQRHLRYYQAVIFRDIKALRCLIEEIEPLDALPDKCRYKDMFIGICMEQGKFELVNEIADSFIADKKALYGGSLEIEDLAQKLHQAIEARKPLQFLPAFIPKSTVTDATLLDILDNYALMDEIWELDKSVFRMMFPGVRQEGLFEPVVMPDGICRLTPLAPAFNVYYRGQSRQFSPSKASLFRNGMTEAARFVERLKYVEFRKIIEEYPLTNFLRNTIVATAPDKKSHHIPLAIDHLALAQHYGIKTELLDITTDKFVAAFFATTDCKDDVYTPIVDNREERGVLYRYSIPPWEMFPDKEPRLRAVGLQPFSRPGEQCGMVYPMRDNEDFEKVATSIETFRHDRTVSEFVFNYTNRGRKLFPDSSIQSHATKIVNSTVFSYDAFCAVKKEFYTDCPAEQLLNYISECGITLVENIDFGFTQDEKDACTKYWQTNSDKFLSRIRIRWCYNGPIELDE</sequence>
<reference evidence="4" key="1">
    <citation type="submission" date="2016-04" db="EMBL/GenBank/DDBJ databases">
        <title>Complete Genome Sequences of Twelve Strains of a Stable Defined Moderately Diverse Mouse Microbiota 2 (sDMDMm2).</title>
        <authorList>
            <person name="Uchimura Y."/>
            <person name="Wyss M."/>
            <person name="Brugiroux S."/>
            <person name="Limenitakis J.P."/>
            <person name="Stecher B."/>
            <person name="McCoy K.D."/>
            <person name="Macpherson A.J."/>
        </authorList>
    </citation>
    <scope>NUCLEOTIDE SEQUENCE [LARGE SCALE GENOMIC DNA]</scope>
    <source>
        <strain evidence="4">YL27</strain>
    </source>
</reference>
<keyword evidence="1" id="KW-0175">Coiled coil</keyword>